<dbReference type="OrthoDB" id="9983287at2759"/>
<reference evidence="1" key="1">
    <citation type="submission" date="2021-02" db="EMBL/GenBank/DDBJ databases">
        <authorList>
            <person name="Nowell W R."/>
        </authorList>
    </citation>
    <scope>NUCLEOTIDE SEQUENCE</scope>
    <source>
        <strain evidence="1">Ploen Becks lab</strain>
    </source>
</reference>
<evidence type="ECO:0000313" key="1">
    <source>
        <dbReference type="EMBL" id="CAF0864187.1"/>
    </source>
</evidence>
<dbReference type="AlphaFoldDB" id="A0A813WP55"/>
<evidence type="ECO:0000313" key="2">
    <source>
        <dbReference type="Proteomes" id="UP000663879"/>
    </source>
</evidence>
<comment type="caution">
    <text evidence="1">The sequence shown here is derived from an EMBL/GenBank/DDBJ whole genome shotgun (WGS) entry which is preliminary data.</text>
</comment>
<gene>
    <name evidence="1" type="ORF">OXX778_LOCUS9595</name>
</gene>
<dbReference type="Proteomes" id="UP000663879">
    <property type="component" value="Unassembled WGS sequence"/>
</dbReference>
<dbReference type="EMBL" id="CAJNOC010001429">
    <property type="protein sequence ID" value="CAF0864187.1"/>
    <property type="molecule type" value="Genomic_DNA"/>
</dbReference>
<accession>A0A813WP55</accession>
<keyword evidence="2" id="KW-1185">Reference proteome</keyword>
<proteinExistence type="predicted"/>
<protein>
    <submittedName>
        <fullName evidence="1">Uncharacterized protein</fullName>
    </submittedName>
</protein>
<sequence length="123" mass="14220">MTSNENLNDESHYWKKPKDIRYLLKNYDPSLIKNRLPNVIFTGPNTLYNQRVSMFDYPHEIGIGQASTLRSLDIKYLTRGQSGAIIKPRKDIPGEIGWSANFFKGFYSGSETFTRPNSFQIPR</sequence>
<name>A0A813WP55_9BILA</name>
<dbReference type="InterPro" id="IPR027814">
    <property type="entry name" value="DUF4562"/>
</dbReference>
<organism evidence="1 2">
    <name type="scientific">Brachionus calyciflorus</name>
    <dbReference type="NCBI Taxonomy" id="104777"/>
    <lineage>
        <taxon>Eukaryota</taxon>
        <taxon>Metazoa</taxon>
        <taxon>Spiralia</taxon>
        <taxon>Gnathifera</taxon>
        <taxon>Rotifera</taxon>
        <taxon>Eurotatoria</taxon>
        <taxon>Monogononta</taxon>
        <taxon>Pseudotrocha</taxon>
        <taxon>Ploima</taxon>
        <taxon>Brachionidae</taxon>
        <taxon>Brachionus</taxon>
    </lineage>
</organism>
<dbReference type="Pfam" id="PF15123">
    <property type="entry name" value="DUF4562"/>
    <property type="match status" value="1"/>
</dbReference>